<comment type="caution">
    <text evidence="2">The sequence shown here is derived from an EMBL/GenBank/DDBJ whole genome shotgun (WGS) entry which is preliminary data.</text>
</comment>
<organism evidence="2 3">
    <name type="scientific">Ancylostoma ceylanicum</name>
    <dbReference type="NCBI Taxonomy" id="53326"/>
    <lineage>
        <taxon>Eukaryota</taxon>
        <taxon>Metazoa</taxon>
        <taxon>Ecdysozoa</taxon>
        <taxon>Nematoda</taxon>
        <taxon>Chromadorea</taxon>
        <taxon>Rhabditida</taxon>
        <taxon>Rhabditina</taxon>
        <taxon>Rhabditomorpha</taxon>
        <taxon>Strongyloidea</taxon>
        <taxon>Ancylostomatidae</taxon>
        <taxon>Ancylostomatinae</taxon>
        <taxon>Ancylostoma</taxon>
    </lineage>
</organism>
<evidence type="ECO:0000313" key="2">
    <source>
        <dbReference type="EMBL" id="EYC14597.1"/>
    </source>
</evidence>
<dbReference type="Proteomes" id="UP000024635">
    <property type="component" value="Unassembled WGS sequence"/>
</dbReference>
<keyword evidence="1" id="KW-1133">Transmembrane helix</keyword>
<dbReference type="EMBL" id="JARK01001376">
    <property type="protein sequence ID" value="EYC14597.1"/>
    <property type="molecule type" value="Genomic_DNA"/>
</dbReference>
<evidence type="ECO:0000313" key="3">
    <source>
        <dbReference type="Proteomes" id="UP000024635"/>
    </source>
</evidence>
<sequence>MVQSFSRAWLARRQSAQRLVEFHEESKGQALISVNSSFISTYEQKEHLCSDDLYTGFLLDEDALQWSVSCLWTGTGMDVTCAPVPSKYNDVPFAYIPPSQWQKQIKDFRLKIGCSEEKINQTEQISELFICNERCIQAGIGYVPSLIMLLSFSIAFIKNCLI</sequence>
<dbReference type="AlphaFoldDB" id="A0A016UIF9"/>
<keyword evidence="1" id="KW-0812">Transmembrane</keyword>
<evidence type="ECO:0000256" key="1">
    <source>
        <dbReference type="SAM" id="Phobius"/>
    </source>
</evidence>
<dbReference type="OrthoDB" id="5790750at2759"/>
<accession>A0A016UIF9</accession>
<keyword evidence="1" id="KW-0472">Membrane</keyword>
<dbReference type="PROSITE" id="PS50096">
    <property type="entry name" value="IQ"/>
    <property type="match status" value="1"/>
</dbReference>
<protein>
    <submittedName>
        <fullName evidence="2">Uncharacterized protein</fullName>
    </submittedName>
</protein>
<name>A0A016UIF9_9BILA</name>
<reference evidence="3" key="1">
    <citation type="journal article" date="2015" name="Nat. Genet.">
        <title>The genome and transcriptome of the zoonotic hookworm Ancylostoma ceylanicum identify infection-specific gene families.</title>
        <authorList>
            <person name="Schwarz E.M."/>
            <person name="Hu Y."/>
            <person name="Antoshechkin I."/>
            <person name="Miller M.M."/>
            <person name="Sternberg P.W."/>
            <person name="Aroian R.V."/>
        </authorList>
    </citation>
    <scope>NUCLEOTIDE SEQUENCE</scope>
    <source>
        <strain evidence="3">HY135</strain>
    </source>
</reference>
<gene>
    <name evidence="2" type="primary">Acey_s0040.g298</name>
    <name evidence="2" type="ORF">Y032_0040g298</name>
</gene>
<keyword evidence="3" id="KW-1185">Reference proteome</keyword>
<feature type="transmembrane region" description="Helical" evidence="1">
    <location>
        <begin position="139"/>
        <end position="157"/>
    </location>
</feature>
<proteinExistence type="predicted"/>